<keyword evidence="4" id="KW-0443">Lipid metabolism</keyword>
<organism evidence="5 6">
    <name type="scientific">Fonsecaea erecta</name>
    <dbReference type="NCBI Taxonomy" id="1367422"/>
    <lineage>
        <taxon>Eukaryota</taxon>
        <taxon>Fungi</taxon>
        <taxon>Dikarya</taxon>
        <taxon>Ascomycota</taxon>
        <taxon>Pezizomycotina</taxon>
        <taxon>Eurotiomycetes</taxon>
        <taxon>Chaetothyriomycetidae</taxon>
        <taxon>Chaetothyriales</taxon>
        <taxon>Herpotrichiellaceae</taxon>
        <taxon>Fonsecaea</taxon>
    </lineage>
</organism>
<dbReference type="GeneID" id="30004174"/>
<accession>A0A178ZWC3</accession>
<dbReference type="RefSeq" id="XP_018697399.1">
    <property type="nucleotide sequence ID" value="XM_018831520.1"/>
</dbReference>
<dbReference type="STRING" id="1367422.A0A178ZWC3"/>
<dbReference type="Gene3D" id="3.40.50.1820">
    <property type="entry name" value="alpha/beta hydrolase"/>
    <property type="match status" value="1"/>
</dbReference>
<evidence type="ECO:0000313" key="5">
    <source>
        <dbReference type="EMBL" id="OAP64032.1"/>
    </source>
</evidence>
<keyword evidence="3" id="KW-0442">Lipid degradation</keyword>
<dbReference type="PANTHER" id="PTHR10272:SF14">
    <property type="entry name" value="PAF ACETYLHYDROLASE FAMILY PROTEIN"/>
    <property type="match status" value="1"/>
</dbReference>
<dbReference type="InterPro" id="IPR029058">
    <property type="entry name" value="AB_hydrolase_fold"/>
</dbReference>
<keyword evidence="2" id="KW-0378">Hydrolase</keyword>
<evidence type="ECO:0000256" key="3">
    <source>
        <dbReference type="ARBA" id="ARBA00022963"/>
    </source>
</evidence>
<dbReference type="GO" id="GO:0003847">
    <property type="term" value="F:1-alkyl-2-acetylglycerophosphocholine esterase activity"/>
    <property type="evidence" value="ECO:0007669"/>
    <property type="project" value="UniProtKB-EC"/>
</dbReference>
<dbReference type="Proteomes" id="UP000078343">
    <property type="component" value="Unassembled WGS sequence"/>
</dbReference>
<dbReference type="AlphaFoldDB" id="A0A178ZWC3"/>
<gene>
    <name evidence="5" type="ORF">AYL99_00004</name>
</gene>
<evidence type="ECO:0000313" key="6">
    <source>
        <dbReference type="Proteomes" id="UP000078343"/>
    </source>
</evidence>
<proteinExistence type="predicted"/>
<keyword evidence="6" id="KW-1185">Reference proteome</keyword>
<comment type="caution">
    <text evidence="5">The sequence shown here is derived from an EMBL/GenBank/DDBJ whole genome shotgun (WGS) entry which is preliminary data.</text>
</comment>
<dbReference type="OrthoDB" id="2363873at2759"/>
<dbReference type="EC" id="3.1.1.47" evidence="1"/>
<dbReference type="EMBL" id="LVYI01000001">
    <property type="protein sequence ID" value="OAP64032.1"/>
    <property type="molecule type" value="Genomic_DNA"/>
</dbReference>
<dbReference type="Pfam" id="PF03403">
    <property type="entry name" value="PAF-AH_p_II"/>
    <property type="match status" value="1"/>
</dbReference>
<reference evidence="5 6" key="1">
    <citation type="submission" date="2016-04" db="EMBL/GenBank/DDBJ databases">
        <title>Draft genome of Fonsecaea erecta CBS 125763.</title>
        <authorList>
            <person name="Weiss V.A."/>
            <person name="Vicente V.A."/>
            <person name="Raittz R.T."/>
            <person name="Moreno L.F."/>
            <person name="De Souza E.M."/>
            <person name="Pedrosa F.O."/>
            <person name="Steffens M.B."/>
            <person name="Faoro H."/>
            <person name="Tadra-Sfeir M.Z."/>
            <person name="Najafzadeh M.J."/>
            <person name="Felipe M.S."/>
            <person name="Teixeira M."/>
            <person name="Sun J."/>
            <person name="Xi L."/>
            <person name="Gomes R."/>
            <person name="De Azevedo C.M."/>
            <person name="Salgado C.G."/>
            <person name="Da Silva M.B."/>
            <person name="Nascimento M.F."/>
            <person name="Queiroz-Telles F."/>
            <person name="Attili D.S."/>
            <person name="Gorbushina A."/>
        </authorList>
    </citation>
    <scope>NUCLEOTIDE SEQUENCE [LARGE SCALE GENOMIC DNA]</scope>
    <source>
        <strain evidence="5 6">CBS 125763</strain>
    </source>
</reference>
<evidence type="ECO:0000256" key="4">
    <source>
        <dbReference type="ARBA" id="ARBA00023098"/>
    </source>
</evidence>
<dbReference type="SUPFAM" id="SSF53474">
    <property type="entry name" value="alpha/beta-Hydrolases"/>
    <property type="match status" value="1"/>
</dbReference>
<name>A0A178ZWC3_9EURO</name>
<protein>
    <recommendedName>
        <fullName evidence="1">1-alkyl-2-acetylglycerophosphocholine esterase</fullName>
        <ecNumber evidence="1">3.1.1.47</ecNumber>
    </recommendedName>
</protein>
<sequence length="444" mass="47550">MAAARYENRSLTPVTTITFTTTSFTTVTFTTVTFTTITIMRFYSALSVAVLAVSHLVRADDPENTTTASSSQSNVILPAQLGPYPVSIYDHEVKTSRPDPLAPTKQLRRLMVTVYRPFLDNFTCPLEDQSQVPYIPPVVAEALLGTLLSSPNESSILDPVKLINCSRPVPSSSPSGPLLLFSPGYGGIRGGYASILLAAASSGYTVIAIDHTYESAAVVFPDGDVEYPSNVTITYDNSTSGQNFLQSVRIADSVSILDAVERGDVPGLGSYPSNSSTPLSAIMYGHSFGGSTAVNVAASDARVLAGANIDGPYYDPVANGTVSKPVFMMQSAEMPPIAADWPSFYVNHALGWKSWVRPNNTVHYGYTDLPLLADLLGLRGTAMPLELTGTVDSRRLQEIIWRYTTEFFASVLSNGSATTDLLDRPSAEFPDVEFVGHGEAGTGQ</sequence>
<dbReference type="PANTHER" id="PTHR10272">
    <property type="entry name" value="PLATELET-ACTIVATING FACTOR ACETYLHYDROLASE"/>
    <property type="match status" value="1"/>
</dbReference>
<evidence type="ECO:0000256" key="1">
    <source>
        <dbReference type="ARBA" id="ARBA00013201"/>
    </source>
</evidence>
<evidence type="ECO:0000256" key="2">
    <source>
        <dbReference type="ARBA" id="ARBA00022801"/>
    </source>
</evidence>
<dbReference type="GO" id="GO:0016042">
    <property type="term" value="P:lipid catabolic process"/>
    <property type="evidence" value="ECO:0007669"/>
    <property type="project" value="UniProtKB-KW"/>
</dbReference>